<name>A0A2K1JS01_PHYPA</name>
<feature type="transmembrane region" description="Helical" evidence="2">
    <location>
        <begin position="47"/>
        <end position="78"/>
    </location>
</feature>
<sequence length="376" mass="42491">MSGATLAAGPRMAKERKGRLSAVDENVSDFGGLGGVMGSFRVIELQLMAFIVVFSASGLVPLIDILFPVVISIYAVVIGKLVFPRYKNAELSVFKGNRVFQAYVIFGTLVGLFLPLAYVLGGFARNDQEAVRAATPHLFLLSCQVLSENLVSGLQIFSLPVRALMPLMYNTRRLFALVDWTEEMWITRHLSAHPTLNEKAWLRFGQGLAAVNTIYYTINLFGFLIPMFLPRAFERYFESRAAYMEEKARMKAEAEAEAERKKAEEIERKSRLPTPARPPGGRRGVEQQQLSTLEYAEQIVQHFLQSSKVASNVAVVDDYGETKKNPRRWHTQQLCGTTKKEVLVLMRVFHSLTKSRRSRRQSQVEECLCKKFNKVK</sequence>
<dbReference type="InterPro" id="IPR056635">
    <property type="entry name" value="DUF7733"/>
</dbReference>
<accession>A0A2K1JS01</accession>
<dbReference type="InParanoid" id="A0A2K1JS01"/>
<evidence type="ECO:0000313" key="6">
    <source>
        <dbReference type="Proteomes" id="UP000006727"/>
    </source>
</evidence>
<keyword evidence="6" id="KW-1185">Reference proteome</keyword>
<dbReference type="EnsemblPlants" id="Pp3c12_24110V3.1">
    <property type="protein sequence ID" value="Pp3c12_24110V3.1"/>
    <property type="gene ID" value="Pp3c12_24110"/>
</dbReference>
<reference evidence="5" key="3">
    <citation type="submission" date="2020-12" db="UniProtKB">
        <authorList>
            <consortium name="EnsemblPlants"/>
        </authorList>
    </citation>
    <scope>IDENTIFICATION</scope>
</reference>
<dbReference type="PANTHER" id="PTHR33829">
    <property type="entry name" value="OSJNBA0044M19.10 PROTEIN"/>
    <property type="match status" value="1"/>
</dbReference>
<feature type="transmembrane region" description="Helical" evidence="2">
    <location>
        <begin position="214"/>
        <end position="233"/>
    </location>
</feature>
<proteinExistence type="predicted"/>
<feature type="compositionally biased region" description="Basic and acidic residues" evidence="1">
    <location>
        <begin position="255"/>
        <end position="270"/>
    </location>
</feature>
<feature type="domain" description="DUF7733" evidence="3">
    <location>
        <begin position="39"/>
        <end position="237"/>
    </location>
</feature>
<feature type="transmembrane region" description="Helical" evidence="2">
    <location>
        <begin position="99"/>
        <end position="120"/>
    </location>
</feature>
<dbReference type="Pfam" id="PF24867">
    <property type="entry name" value="DUF7733"/>
    <property type="match status" value="1"/>
</dbReference>
<dbReference type="Gramene" id="Pp3c12_24110V3.1">
    <property type="protein sequence ID" value="Pp3c12_24110V3.1"/>
    <property type="gene ID" value="Pp3c12_24110"/>
</dbReference>
<gene>
    <name evidence="4" type="ORF">PHYPA_016695</name>
</gene>
<evidence type="ECO:0000313" key="5">
    <source>
        <dbReference type="EnsemblPlants" id="Pp3c12_24110V3.1"/>
    </source>
</evidence>
<evidence type="ECO:0000259" key="3">
    <source>
        <dbReference type="Pfam" id="PF24867"/>
    </source>
</evidence>
<feature type="region of interest" description="Disordered" evidence="1">
    <location>
        <begin position="255"/>
        <end position="287"/>
    </location>
</feature>
<reference evidence="4 6" key="2">
    <citation type="journal article" date="2018" name="Plant J.">
        <title>The Physcomitrella patens chromosome-scale assembly reveals moss genome structure and evolution.</title>
        <authorList>
            <person name="Lang D."/>
            <person name="Ullrich K.K."/>
            <person name="Murat F."/>
            <person name="Fuchs J."/>
            <person name="Jenkins J."/>
            <person name="Haas F.B."/>
            <person name="Piednoel M."/>
            <person name="Gundlach H."/>
            <person name="Van Bel M."/>
            <person name="Meyberg R."/>
            <person name="Vives C."/>
            <person name="Morata J."/>
            <person name="Symeonidi A."/>
            <person name="Hiss M."/>
            <person name="Muchero W."/>
            <person name="Kamisugi Y."/>
            <person name="Saleh O."/>
            <person name="Blanc G."/>
            <person name="Decker E.L."/>
            <person name="van Gessel N."/>
            <person name="Grimwood J."/>
            <person name="Hayes R.D."/>
            <person name="Graham S.W."/>
            <person name="Gunter L.E."/>
            <person name="McDaniel S.F."/>
            <person name="Hoernstein S.N.W."/>
            <person name="Larsson A."/>
            <person name="Li F.W."/>
            <person name="Perroud P.F."/>
            <person name="Phillips J."/>
            <person name="Ranjan P."/>
            <person name="Rokshar D.S."/>
            <person name="Rothfels C.J."/>
            <person name="Schneider L."/>
            <person name="Shu S."/>
            <person name="Stevenson D.W."/>
            <person name="Thummler F."/>
            <person name="Tillich M."/>
            <person name="Villarreal Aguilar J.C."/>
            <person name="Widiez T."/>
            <person name="Wong G.K."/>
            <person name="Wymore A."/>
            <person name="Zhang Y."/>
            <person name="Zimmer A.D."/>
            <person name="Quatrano R.S."/>
            <person name="Mayer K.F.X."/>
            <person name="Goodstein D."/>
            <person name="Casacuberta J.M."/>
            <person name="Vandepoele K."/>
            <person name="Reski R."/>
            <person name="Cuming A.C."/>
            <person name="Tuskan G.A."/>
            <person name="Maumus F."/>
            <person name="Salse J."/>
            <person name="Schmutz J."/>
            <person name="Rensing S.A."/>
        </authorList>
    </citation>
    <scope>NUCLEOTIDE SEQUENCE [LARGE SCALE GENOMIC DNA]</scope>
    <source>
        <strain evidence="5 6">cv. Gransden 2004</strain>
    </source>
</reference>
<evidence type="ECO:0000256" key="1">
    <source>
        <dbReference type="SAM" id="MobiDB-lite"/>
    </source>
</evidence>
<dbReference type="EMBL" id="ABEU02000012">
    <property type="protein sequence ID" value="PNR44311.1"/>
    <property type="molecule type" value="Genomic_DNA"/>
</dbReference>
<dbReference type="PANTHER" id="PTHR33829:SF2">
    <property type="entry name" value="OS04G0386700 PROTEIN"/>
    <property type="match status" value="1"/>
</dbReference>
<evidence type="ECO:0000256" key="2">
    <source>
        <dbReference type="SAM" id="Phobius"/>
    </source>
</evidence>
<reference evidence="4 6" key="1">
    <citation type="journal article" date="2008" name="Science">
        <title>The Physcomitrella genome reveals evolutionary insights into the conquest of land by plants.</title>
        <authorList>
            <person name="Rensing S."/>
            <person name="Lang D."/>
            <person name="Zimmer A."/>
            <person name="Terry A."/>
            <person name="Salamov A."/>
            <person name="Shapiro H."/>
            <person name="Nishiyama T."/>
            <person name="Perroud P.-F."/>
            <person name="Lindquist E."/>
            <person name="Kamisugi Y."/>
            <person name="Tanahashi T."/>
            <person name="Sakakibara K."/>
            <person name="Fujita T."/>
            <person name="Oishi K."/>
            <person name="Shin-I T."/>
            <person name="Kuroki Y."/>
            <person name="Toyoda A."/>
            <person name="Suzuki Y."/>
            <person name="Hashimoto A."/>
            <person name="Yamaguchi K."/>
            <person name="Sugano A."/>
            <person name="Kohara Y."/>
            <person name="Fujiyama A."/>
            <person name="Anterola A."/>
            <person name="Aoki S."/>
            <person name="Ashton N."/>
            <person name="Barbazuk W.B."/>
            <person name="Barker E."/>
            <person name="Bennetzen J."/>
            <person name="Bezanilla M."/>
            <person name="Blankenship R."/>
            <person name="Cho S.H."/>
            <person name="Dutcher S."/>
            <person name="Estelle M."/>
            <person name="Fawcett J.A."/>
            <person name="Gundlach H."/>
            <person name="Hanada K."/>
            <person name="Heyl A."/>
            <person name="Hicks K.A."/>
            <person name="Hugh J."/>
            <person name="Lohr M."/>
            <person name="Mayer K."/>
            <person name="Melkozernov A."/>
            <person name="Murata T."/>
            <person name="Nelson D."/>
            <person name="Pils B."/>
            <person name="Prigge M."/>
            <person name="Reiss B."/>
            <person name="Renner T."/>
            <person name="Rombauts S."/>
            <person name="Rushton P."/>
            <person name="Sanderfoot A."/>
            <person name="Schween G."/>
            <person name="Shiu S.-H."/>
            <person name="Stueber K."/>
            <person name="Theodoulou F.L."/>
            <person name="Tu H."/>
            <person name="Van de Peer Y."/>
            <person name="Verrier P.J."/>
            <person name="Waters E."/>
            <person name="Wood A."/>
            <person name="Yang L."/>
            <person name="Cove D."/>
            <person name="Cuming A."/>
            <person name="Hasebe M."/>
            <person name="Lucas S."/>
            <person name="Mishler D.B."/>
            <person name="Reski R."/>
            <person name="Grigoriev I."/>
            <person name="Quatrano R.S."/>
            <person name="Boore J.L."/>
        </authorList>
    </citation>
    <scope>NUCLEOTIDE SEQUENCE [LARGE SCALE GENOMIC DNA]</scope>
    <source>
        <strain evidence="5 6">cv. Gransden 2004</strain>
    </source>
</reference>
<organism evidence="4">
    <name type="scientific">Physcomitrium patens</name>
    <name type="common">Spreading-leaved earth moss</name>
    <name type="synonym">Physcomitrella patens</name>
    <dbReference type="NCBI Taxonomy" id="3218"/>
    <lineage>
        <taxon>Eukaryota</taxon>
        <taxon>Viridiplantae</taxon>
        <taxon>Streptophyta</taxon>
        <taxon>Embryophyta</taxon>
        <taxon>Bryophyta</taxon>
        <taxon>Bryophytina</taxon>
        <taxon>Bryopsida</taxon>
        <taxon>Funariidae</taxon>
        <taxon>Funariales</taxon>
        <taxon>Funariaceae</taxon>
        <taxon>Physcomitrium</taxon>
    </lineage>
</organism>
<keyword evidence="2" id="KW-0812">Transmembrane</keyword>
<keyword evidence="2" id="KW-0472">Membrane</keyword>
<protein>
    <recommendedName>
        <fullName evidence="3">DUF7733 domain-containing protein</fullName>
    </recommendedName>
</protein>
<keyword evidence="2" id="KW-1133">Transmembrane helix</keyword>
<evidence type="ECO:0000313" key="4">
    <source>
        <dbReference type="EMBL" id="PNR44311.1"/>
    </source>
</evidence>
<dbReference type="AlphaFoldDB" id="A0A2K1JS01"/>
<dbReference type="PaxDb" id="3218-PP1S118_25V6.2"/>
<dbReference type="FunCoup" id="A0A2K1JS01">
    <property type="interactions" value="87"/>
</dbReference>
<dbReference type="Proteomes" id="UP000006727">
    <property type="component" value="Chromosome 12"/>
</dbReference>